<dbReference type="Ensembl" id="ENSMPUT00000014719.1">
    <property type="protein sequence ID" value="ENSMPUP00000014486.1"/>
    <property type="gene ID" value="ENSMPUG00000014597.1"/>
</dbReference>
<dbReference type="InParanoid" id="M3YT26"/>
<dbReference type="EC" id="5.2.1.8" evidence="4"/>
<proteinExistence type="inferred from homology"/>
<dbReference type="GO" id="GO:0006457">
    <property type="term" value="P:protein folding"/>
    <property type="evidence" value="ECO:0007669"/>
    <property type="project" value="TreeGrafter"/>
</dbReference>
<organism evidence="6">
    <name type="scientific">Mustela putorius furo</name>
    <name type="common">European domestic ferret</name>
    <name type="synonym">Mustela furo</name>
    <dbReference type="NCBI Taxonomy" id="9669"/>
    <lineage>
        <taxon>Eukaryota</taxon>
        <taxon>Metazoa</taxon>
        <taxon>Chordata</taxon>
        <taxon>Craniata</taxon>
        <taxon>Vertebrata</taxon>
        <taxon>Euteleostomi</taxon>
        <taxon>Mammalia</taxon>
        <taxon>Eutheria</taxon>
        <taxon>Laurasiatheria</taxon>
        <taxon>Carnivora</taxon>
        <taxon>Caniformia</taxon>
        <taxon>Musteloidea</taxon>
        <taxon>Mustelidae</taxon>
        <taxon>Mustelinae</taxon>
        <taxon>Mustela</taxon>
    </lineage>
</organism>
<dbReference type="GeneTree" id="ENSGT00950000183087"/>
<keyword evidence="3 4" id="KW-0413">Isomerase</keyword>
<evidence type="ECO:0000256" key="2">
    <source>
        <dbReference type="ARBA" id="ARBA00023110"/>
    </source>
</evidence>
<dbReference type="HOGENOM" id="CLU_012062_4_3_1"/>
<dbReference type="PANTHER" id="PTHR11071">
    <property type="entry name" value="PEPTIDYL-PROLYL CIS-TRANS ISOMERASE"/>
    <property type="match status" value="1"/>
</dbReference>
<dbReference type="eggNOG" id="KOG0865">
    <property type="taxonomic scope" value="Eukaryota"/>
</dbReference>
<reference evidence="6" key="1">
    <citation type="submission" date="2024-06" db="UniProtKB">
        <authorList>
            <consortium name="Ensembl"/>
        </authorList>
    </citation>
    <scope>IDENTIFICATION</scope>
</reference>
<comment type="catalytic activity">
    <reaction evidence="1 4">
        <text>[protein]-peptidylproline (omega=180) = [protein]-peptidylproline (omega=0)</text>
        <dbReference type="Rhea" id="RHEA:16237"/>
        <dbReference type="Rhea" id="RHEA-COMP:10747"/>
        <dbReference type="Rhea" id="RHEA-COMP:10748"/>
        <dbReference type="ChEBI" id="CHEBI:83833"/>
        <dbReference type="ChEBI" id="CHEBI:83834"/>
        <dbReference type="EC" id="5.2.1.8"/>
    </reaction>
</comment>
<dbReference type="PROSITE" id="PS50072">
    <property type="entry name" value="CSA_PPIASE_2"/>
    <property type="match status" value="1"/>
</dbReference>
<dbReference type="Pfam" id="PF00160">
    <property type="entry name" value="Pro_isomerase"/>
    <property type="match status" value="1"/>
</dbReference>
<dbReference type="GO" id="GO:0016018">
    <property type="term" value="F:cyclosporin A binding"/>
    <property type="evidence" value="ECO:0007669"/>
    <property type="project" value="TreeGrafter"/>
</dbReference>
<name>M3YT26_MUSPF</name>
<dbReference type="GO" id="GO:0005737">
    <property type="term" value="C:cytoplasm"/>
    <property type="evidence" value="ECO:0007669"/>
    <property type="project" value="TreeGrafter"/>
</dbReference>
<evidence type="ECO:0000313" key="6">
    <source>
        <dbReference type="Ensembl" id="ENSMPUP00000014486.1"/>
    </source>
</evidence>
<evidence type="ECO:0000259" key="5">
    <source>
        <dbReference type="PROSITE" id="PS50072"/>
    </source>
</evidence>
<dbReference type="SUPFAM" id="SSF50891">
    <property type="entry name" value="Cyclophilin-like"/>
    <property type="match status" value="1"/>
</dbReference>
<comment type="function">
    <text evidence="4">PPIases accelerate the folding of proteins. It catalyzes the cis-trans isomerization of proline imidic peptide bonds in oligopeptides.</text>
</comment>
<feature type="domain" description="PPIase cyclophilin-type" evidence="5">
    <location>
        <begin position="7"/>
        <end position="163"/>
    </location>
</feature>
<evidence type="ECO:0000256" key="1">
    <source>
        <dbReference type="ARBA" id="ARBA00000971"/>
    </source>
</evidence>
<protein>
    <recommendedName>
        <fullName evidence="4">Peptidyl-prolyl cis-trans isomerase</fullName>
        <shortName evidence="4">PPIase</shortName>
        <ecNumber evidence="4">5.2.1.8</ecNumber>
    </recommendedName>
</protein>
<keyword evidence="2 4" id="KW-0697">Rotamase</keyword>
<dbReference type="InterPro" id="IPR002130">
    <property type="entry name" value="Cyclophilin-type_PPIase_dom"/>
</dbReference>
<sequence>TVDATVSLHIPLGCWPLRLASFQLFADKVPKMAEDFRSLSTGEQGFGFKGPCFHRIIRGYLCQGGDVTHRDTGGESIYAERSEVEDFILKHSGPGILSPTPAGSNPNGFQSFICTAHTAWLPGKCVVFGKVKDDNIMNIMEAMERFGSRNGKTSKKTIAECGQI</sequence>
<dbReference type="STRING" id="9669.ENSMPUP00000014486"/>
<dbReference type="PRINTS" id="PR00153">
    <property type="entry name" value="CSAPPISMRASE"/>
</dbReference>
<dbReference type="Gene3D" id="2.40.100.10">
    <property type="entry name" value="Cyclophilin-like"/>
    <property type="match status" value="1"/>
</dbReference>
<comment type="similarity">
    <text evidence="4">Belongs to the cyclophilin-type PPIase family.</text>
</comment>
<evidence type="ECO:0000256" key="3">
    <source>
        <dbReference type="ARBA" id="ARBA00023235"/>
    </source>
</evidence>
<evidence type="ECO:0000256" key="4">
    <source>
        <dbReference type="RuleBase" id="RU363019"/>
    </source>
</evidence>
<dbReference type="PANTHER" id="PTHR11071:SF490">
    <property type="entry name" value="PEPTIDYL-PROLYL CIS-TRANS ISOMERASE A"/>
    <property type="match status" value="1"/>
</dbReference>
<accession>M3YT26</accession>
<dbReference type="EMBL" id="AEYP01095573">
    <property type="status" value="NOT_ANNOTATED_CDS"/>
    <property type="molecule type" value="Genomic_DNA"/>
</dbReference>
<dbReference type="GO" id="GO:0003755">
    <property type="term" value="F:peptidyl-prolyl cis-trans isomerase activity"/>
    <property type="evidence" value="ECO:0007669"/>
    <property type="project" value="UniProtKB-UniRule"/>
</dbReference>
<dbReference type="PIRSF" id="PIRSF001467">
    <property type="entry name" value="Peptidylpro_ismrse"/>
    <property type="match status" value="1"/>
</dbReference>
<dbReference type="AlphaFoldDB" id="M3YT26"/>
<dbReference type="InterPro" id="IPR024936">
    <property type="entry name" value="Cyclophilin-type_PPIase"/>
</dbReference>
<dbReference type="InterPro" id="IPR029000">
    <property type="entry name" value="Cyclophilin-like_dom_sf"/>
</dbReference>